<keyword evidence="3" id="KW-0645">Protease</keyword>
<feature type="transmembrane region" description="Helical" evidence="1">
    <location>
        <begin position="187"/>
        <end position="205"/>
    </location>
</feature>
<feature type="transmembrane region" description="Helical" evidence="1">
    <location>
        <begin position="155"/>
        <end position="181"/>
    </location>
</feature>
<evidence type="ECO:0000256" key="1">
    <source>
        <dbReference type="SAM" id="Phobius"/>
    </source>
</evidence>
<proteinExistence type="predicted"/>
<evidence type="ECO:0000259" key="2">
    <source>
        <dbReference type="Pfam" id="PF02517"/>
    </source>
</evidence>
<dbReference type="GO" id="GO:0080120">
    <property type="term" value="P:CAAX-box protein maturation"/>
    <property type="evidence" value="ECO:0007669"/>
    <property type="project" value="UniProtKB-ARBA"/>
</dbReference>
<feature type="transmembrane region" description="Helical" evidence="1">
    <location>
        <begin position="243"/>
        <end position="261"/>
    </location>
</feature>
<dbReference type="Pfam" id="PF02517">
    <property type="entry name" value="Rce1-like"/>
    <property type="match status" value="1"/>
</dbReference>
<protein>
    <submittedName>
        <fullName evidence="3">CAAX protease self-immunity</fullName>
    </submittedName>
</protein>
<keyword evidence="4" id="KW-1185">Reference proteome</keyword>
<keyword evidence="1" id="KW-0812">Transmembrane</keyword>
<dbReference type="AlphaFoldDB" id="A0A1A8Z0S5"/>
<feature type="transmembrane region" description="Helical" evidence="1">
    <location>
        <begin position="212"/>
        <end position="231"/>
    </location>
</feature>
<feature type="domain" description="CAAX prenyl protease 2/Lysostaphin resistance protein A-like" evidence="2">
    <location>
        <begin position="133"/>
        <end position="222"/>
    </location>
</feature>
<evidence type="ECO:0000313" key="4">
    <source>
        <dbReference type="Proteomes" id="UP000199385"/>
    </source>
</evidence>
<dbReference type="GO" id="GO:0004175">
    <property type="term" value="F:endopeptidase activity"/>
    <property type="evidence" value="ECO:0007669"/>
    <property type="project" value="UniProtKB-ARBA"/>
</dbReference>
<organism evidence="3 4">
    <name type="scientific">Micromonospora auratinigra</name>
    <dbReference type="NCBI Taxonomy" id="261654"/>
    <lineage>
        <taxon>Bacteria</taxon>
        <taxon>Bacillati</taxon>
        <taxon>Actinomycetota</taxon>
        <taxon>Actinomycetes</taxon>
        <taxon>Micromonosporales</taxon>
        <taxon>Micromonosporaceae</taxon>
        <taxon>Micromonospora</taxon>
    </lineage>
</organism>
<feature type="transmembrane region" description="Helical" evidence="1">
    <location>
        <begin position="45"/>
        <end position="66"/>
    </location>
</feature>
<keyword evidence="1" id="KW-1133">Transmembrane helix</keyword>
<dbReference type="GO" id="GO:0006508">
    <property type="term" value="P:proteolysis"/>
    <property type="evidence" value="ECO:0007669"/>
    <property type="project" value="UniProtKB-KW"/>
</dbReference>
<keyword evidence="3" id="KW-0378">Hydrolase</keyword>
<feature type="transmembrane region" description="Helical" evidence="1">
    <location>
        <begin position="5"/>
        <end position="25"/>
    </location>
</feature>
<reference evidence="4" key="1">
    <citation type="submission" date="2016-06" db="EMBL/GenBank/DDBJ databases">
        <authorList>
            <person name="Varghese N."/>
            <person name="Submissions Spin"/>
        </authorList>
    </citation>
    <scope>NUCLEOTIDE SEQUENCE [LARGE SCALE GENOMIC DNA]</scope>
    <source>
        <strain evidence="4">DSM 44815</strain>
    </source>
</reference>
<feature type="transmembrane region" description="Helical" evidence="1">
    <location>
        <begin position="124"/>
        <end position="143"/>
    </location>
</feature>
<keyword evidence="1" id="KW-0472">Membrane</keyword>
<feature type="transmembrane region" description="Helical" evidence="1">
    <location>
        <begin position="87"/>
        <end position="112"/>
    </location>
</feature>
<name>A0A1A8Z0S5_9ACTN</name>
<dbReference type="STRING" id="261654.GA0070611_0166"/>
<dbReference type="InterPro" id="IPR003675">
    <property type="entry name" value="Rce1/LyrA-like_dom"/>
</dbReference>
<accession>A0A1A8Z0S5</accession>
<evidence type="ECO:0000313" key="3">
    <source>
        <dbReference type="EMBL" id="SBT37328.1"/>
    </source>
</evidence>
<sequence length="291" mass="30361">MLGTVVLVVGAIAAIIGLMAVWWTVGHLTGRPLDADDFPTFGPVADTALTLLVVAVLLPVVLLAAFAVQARPVGTLSSVCGRLRWRWLAECLLPALLAVGLLLAGMAGFFALAGETVLPGAESLVDAGTLAVSLVMLVVLVPVQAAAEEYLCRGWLLQAVGVFLRTPWPGIAVQAVVFATLHGWGTPWGFIDLCFFGAALGWLTVRTGGLEAAIAWHVVNNLAFMGLAAAFGQLADQETAADAGWQLLPVDVLAITAYVLVVDRLARRRRIARTVPAAPVGPPTTPAPALP</sequence>
<dbReference type="Proteomes" id="UP000199385">
    <property type="component" value="Chromosome I"/>
</dbReference>
<dbReference type="PATRIC" id="fig|261654.4.peg.163"/>
<gene>
    <name evidence="3" type="ORF">GA0070611_0166</name>
</gene>
<dbReference type="EMBL" id="LT594323">
    <property type="protein sequence ID" value="SBT37328.1"/>
    <property type="molecule type" value="Genomic_DNA"/>
</dbReference>